<dbReference type="EMBL" id="BJYJ01000001">
    <property type="protein sequence ID" value="GEN74443.1"/>
    <property type="molecule type" value="Genomic_DNA"/>
</dbReference>
<evidence type="ECO:0000313" key="2">
    <source>
        <dbReference type="Proteomes" id="UP000321863"/>
    </source>
</evidence>
<comment type="caution">
    <text evidence="1">The sequence shown here is derived from an EMBL/GenBank/DDBJ whole genome shotgun (WGS) entry which is preliminary data.</text>
</comment>
<dbReference type="OrthoDB" id="1263498at2"/>
<dbReference type="Proteomes" id="UP000321863">
    <property type="component" value="Unassembled WGS sequence"/>
</dbReference>
<organism evidence="1 2">
    <name type="scientific">Chryseobacterium hagamense</name>
    <dbReference type="NCBI Taxonomy" id="395935"/>
    <lineage>
        <taxon>Bacteria</taxon>
        <taxon>Pseudomonadati</taxon>
        <taxon>Bacteroidota</taxon>
        <taxon>Flavobacteriia</taxon>
        <taxon>Flavobacteriales</taxon>
        <taxon>Weeksellaceae</taxon>
        <taxon>Chryseobacterium group</taxon>
        <taxon>Chryseobacterium</taxon>
    </lineage>
</organism>
<sequence length="73" mass="8530">MLPDILKEKKIKSILIEQEEYFDATDIKNNHPDLKIDVSQVIVFKKAEFIKAEHVAPLTGFDHMIKHVFKPKK</sequence>
<dbReference type="RefSeq" id="WP_146939342.1">
    <property type="nucleotide sequence ID" value="NZ_BJYJ01000001.1"/>
</dbReference>
<gene>
    <name evidence="1" type="ORF">CHA01nite_01830</name>
</gene>
<accession>A0A511YGY9</accession>
<reference evidence="1 2" key="1">
    <citation type="submission" date="2019-07" db="EMBL/GenBank/DDBJ databases">
        <title>Whole genome shotgun sequence of Chryseobacterium hagamense NBRC 105253.</title>
        <authorList>
            <person name="Hosoyama A."/>
            <person name="Uohara A."/>
            <person name="Ohji S."/>
            <person name="Ichikawa N."/>
        </authorList>
    </citation>
    <scope>NUCLEOTIDE SEQUENCE [LARGE SCALE GENOMIC DNA]</scope>
    <source>
        <strain evidence="1 2">NBRC 105253</strain>
    </source>
</reference>
<protein>
    <submittedName>
        <fullName evidence="1">Uncharacterized protein</fullName>
    </submittedName>
</protein>
<dbReference type="AlphaFoldDB" id="A0A511YGY9"/>
<name>A0A511YGY9_9FLAO</name>
<proteinExistence type="predicted"/>
<keyword evidence="2" id="KW-1185">Reference proteome</keyword>
<evidence type="ECO:0000313" key="1">
    <source>
        <dbReference type="EMBL" id="GEN74443.1"/>
    </source>
</evidence>